<accession>A0AAV9VH53</accession>
<evidence type="ECO:0000313" key="2">
    <source>
        <dbReference type="EMBL" id="KAK6360476.1"/>
    </source>
</evidence>
<sequence length="494" mass="56843">MALLRDLPRELVEKILGELPRRERGRMGLTCKFFNEIAIPKLYEHCSMKYCEYADTFLVYPVYPVTTMKAPDYVTFAKYGSTVKCLEVGYDARIEGSIYQLRFLGDTSILACINTLMRLFSQEIVEKFRIMDRIPRIGNGQPRYLEGITATPEEMIDITMLAQLHEMENIPLSQISFSNQLHFLAPKFRNLRTLRMGSGGQPSLKHQIDTLHTVLVNCLSLKDVSIAFIYSGPEQVKSMKTLVESGKYRIDGTRPYANLESLCIELTEQSHKEGLVPAHYLMGLLRDVLSKPIETVKQLNFQFKLATIEMTDERQIPSSWCPRNAEKYLLVFPNLEVIKIILTRHGTVFCSMGGIYMSRRMFLEYIRVNTTRVKWVTLANLGYASSMKKSVTQLLQFVLAKFPAVETLQFTFPEDDEWIEGISSGVLRELESIREIRVQPGAIFPRDSSLTRFKEMYTSKCNFNVLKRPVEPLPFEIEMMKLTMLMNRPPPTKP</sequence>
<dbReference type="CDD" id="cd09917">
    <property type="entry name" value="F-box_SF"/>
    <property type="match status" value="1"/>
</dbReference>
<dbReference type="Pfam" id="PF12937">
    <property type="entry name" value="F-box-like"/>
    <property type="match status" value="1"/>
</dbReference>
<name>A0AAV9VH53_9PEZI</name>
<protein>
    <recommendedName>
        <fullName evidence="1">F-box domain-containing protein</fullName>
    </recommendedName>
</protein>
<dbReference type="SUPFAM" id="SSF81383">
    <property type="entry name" value="F-box domain"/>
    <property type="match status" value="1"/>
</dbReference>
<dbReference type="EMBL" id="JAVHNS010000003">
    <property type="protein sequence ID" value="KAK6360476.1"/>
    <property type="molecule type" value="Genomic_DNA"/>
</dbReference>
<dbReference type="InterPro" id="IPR001810">
    <property type="entry name" value="F-box_dom"/>
</dbReference>
<feature type="domain" description="F-box" evidence="1">
    <location>
        <begin position="5"/>
        <end position="45"/>
    </location>
</feature>
<proteinExistence type="predicted"/>
<reference evidence="2 3" key="1">
    <citation type="submission" date="2019-10" db="EMBL/GenBank/DDBJ databases">
        <authorList>
            <person name="Palmer J.M."/>
        </authorList>
    </citation>
    <scope>NUCLEOTIDE SEQUENCE [LARGE SCALE GENOMIC DNA]</scope>
    <source>
        <strain evidence="2 3">TWF730</strain>
    </source>
</reference>
<dbReference type="Proteomes" id="UP001373714">
    <property type="component" value="Unassembled WGS sequence"/>
</dbReference>
<dbReference type="InterPro" id="IPR036047">
    <property type="entry name" value="F-box-like_dom_sf"/>
</dbReference>
<comment type="caution">
    <text evidence="2">The sequence shown here is derived from an EMBL/GenBank/DDBJ whole genome shotgun (WGS) entry which is preliminary data.</text>
</comment>
<evidence type="ECO:0000313" key="3">
    <source>
        <dbReference type="Proteomes" id="UP001373714"/>
    </source>
</evidence>
<organism evidence="2 3">
    <name type="scientific">Orbilia blumenaviensis</name>
    <dbReference type="NCBI Taxonomy" id="1796055"/>
    <lineage>
        <taxon>Eukaryota</taxon>
        <taxon>Fungi</taxon>
        <taxon>Dikarya</taxon>
        <taxon>Ascomycota</taxon>
        <taxon>Pezizomycotina</taxon>
        <taxon>Orbiliomycetes</taxon>
        <taxon>Orbiliales</taxon>
        <taxon>Orbiliaceae</taxon>
        <taxon>Orbilia</taxon>
    </lineage>
</organism>
<gene>
    <name evidence="2" type="ORF">TWF730_006618</name>
</gene>
<dbReference type="AlphaFoldDB" id="A0AAV9VH53"/>
<evidence type="ECO:0000259" key="1">
    <source>
        <dbReference type="Pfam" id="PF12937"/>
    </source>
</evidence>
<keyword evidence="3" id="KW-1185">Reference proteome</keyword>